<keyword evidence="1" id="KW-0472">Membrane</keyword>
<dbReference type="RefSeq" id="WP_088364082.1">
    <property type="nucleotide sequence ID" value="NZ_AVCW01000014.1"/>
</dbReference>
<evidence type="ECO:0000313" key="2">
    <source>
        <dbReference type="EMBL" id="KGR87085.1"/>
    </source>
</evidence>
<dbReference type="Proteomes" id="UP000030487">
    <property type="component" value="Unassembled WGS sequence"/>
</dbReference>
<name>A0ABR4Y186_9BACI</name>
<comment type="caution">
    <text evidence="2">The sequence shown here is derived from an EMBL/GenBank/DDBJ whole genome shotgun (WGS) entry which is preliminary data.</text>
</comment>
<feature type="transmembrane region" description="Helical" evidence="1">
    <location>
        <begin position="35"/>
        <end position="53"/>
    </location>
</feature>
<organism evidence="2 3">
    <name type="scientific">Lysinibacillus boronitolerans JCM 21713 = 10a = NBRC 103108</name>
    <dbReference type="NCBI Taxonomy" id="1294264"/>
    <lineage>
        <taxon>Bacteria</taxon>
        <taxon>Bacillati</taxon>
        <taxon>Bacillota</taxon>
        <taxon>Bacilli</taxon>
        <taxon>Bacillales</taxon>
        <taxon>Bacillaceae</taxon>
        <taxon>Lysinibacillus</taxon>
    </lineage>
</organism>
<gene>
    <name evidence="2" type="ORF">CD31_07650</name>
</gene>
<accession>A0ABR4Y186</accession>
<evidence type="ECO:0000313" key="3">
    <source>
        <dbReference type="Proteomes" id="UP000030487"/>
    </source>
</evidence>
<reference evidence="2 3" key="1">
    <citation type="submission" date="2014-02" db="EMBL/GenBank/DDBJ databases">
        <title>Draft genome sequence of Lysinibacillus boronitolerans NBRC 103108.</title>
        <authorList>
            <person name="Zhang F."/>
            <person name="Wang G."/>
            <person name="Zhang L."/>
        </authorList>
    </citation>
    <scope>NUCLEOTIDE SEQUENCE [LARGE SCALE GENOMIC DNA]</scope>
    <source>
        <strain evidence="2 3">NBRC 103108</strain>
    </source>
</reference>
<dbReference type="EMBL" id="JPVR01000068">
    <property type="protein sequence ID" value="KGR87085.1"/>
    <property type="molecule type" value="Genomic_DNA"/>
</dbReference>
<feature type="transmembrane region" description="Helical" evidence="1">
    <location>
        <begin position="60"/>
        <end position="79"/>
    </location>
</feature>
<proteinExistence type="predicted"/>
<keyword evidence="3" id="KW-1185">Reference proteome</keyword>
<keyword evidence="1" id="KW-1133">Transmembrane helix</keyword>
<evidence type="ECO:0000256" key="1">
    <source>
        <dbReference type="SAM" id="Phobius"/>
    </source>
</evidence>
<evidence type="ECO:0008006" key="4">
    <source>
        <dbReference type="Google" id="ProtNLM"/>
    </source>
</evidence>
<feature type="transmembrane region" description="Helical" evidence="1">
    <location>
        <begin position="7"/>
        <end position="29"/>
    </location>
</feature>
<sequence length="84" mass="9786">MQKSSIFNRIALAVLSIMVIGVLYSFIWHKESFDRPIWIQVVMTFCFLMLSLNNFRLKKYAMGWIFAGVVVAFVISIFWDTTAI</sequence>
<keyword evidence="1" id="KW-0812">Transmembrane</keyword>
<protein>
    <recommendedName>
        <fullName evidence="4">DUF3953 domain-containing protein</fullName>
    </recommendedName>
</protein>